<comment type="caution">
    <text evidence="1">The sequence shown here is derived from an EMBL/GenBank/DDBJ whole genome shotgun (WGS) entry which is preliminary data.</text>
</comment>
<protein>
    <submittedName>
        <fullName evidence="1">Uncharacterized protein</fullName>
    </submittedName>
</protein>
<gene>
    <name evidence="1" type="ORF">CMN54_07580</name>
</gene>
<evidence type="ECO:0000313" key="1">
    <source>
        <dbReference type="EMBL" id="MAH63290.1"/>
    </source>
</evidence>
<sequence length="128" mass="15179">MSDLSASEYPTFFKNLSQRVQAKEVSSLHVLGEDFFSLVDTFSQQLFEEFQGDLLLLEMEPESFLWELQVLTNQFLRKSIDSPLQLRPFCRQLRQQMQNPTFANEIYSMLKKNYQDHFYQVPQSQLLV</sequence>
<dbReference type="Proteomes" id="UP000226525">
    <property type="component" value="Unassembled WGS sequence"/>
</dbReference>
<dbReference type="AlphaFoldDB" id="A0A2D6YJC9"/>
<proteinExistence type="predicted"/>
<accession>A0A2D6YJC9</accession>
<dbReference type="EMBL" id="NZEX01000087">
    <property type="protein sequence ID" value="MAH63290.1"/>
    <property type="molecule type" value="Genomic_DNA"/>
</dbReference>
<reference evidence="2" key="1">
    <citation type="submission" date="2017-09" db="EMBL/GenBank/DDBJ databases">
        <title>The Reconstruction of 2,631 Draft Metagenome-Assembled Genomes from the Global Oceans.</title>
        <authorList>
            <person name="Tully B.J."/>
            <person name="Graham E.D."/>
            <person name="Heidelberg J.F."/>
        </authorList>
    </citation>
    <scope>NUCLEOTIDE SEQUENCE [LARGE SCALE GENOMIC DNA]</scope>
</reference>
<evidence type="ECO:0000313" key="2">
    <source>
        <dbReference type="Proteomes" id="UP000226525"/>
    </source>
</evidence>
<name>A0A2D6YJC9_9DELT</name>
<organism evidence="1 2">
    <name type="scientific">SAR324 cluster bacterium</name>
    <dbReference type="NCBI Taxonomy" id="2024889"/>
    <lineage>
        <taxon>Bacteria</taxon>
        <taxon>Deltaproteobacteria</taxon>
        <taxon>SAR324 cluster</taxon>
    </lineage>
</organism>